<dbReference type="EMBL" id="GL883008">
    <property type="protein sequence ID" value="EGG23563.1"/>
    <property type="molecule type" value="Genomic_DNA"/>
</dbReference>
<protein>
    <recommendedName>
        <fullName evidence="5">THH1/TOM1/TOM3 domain-containing protein</fullName>
    </recommendedName>
</protein>
<dbReference type="KEGG" id="dfa:DFA_05696"/>
<feature type="transmembrane region" description="Helical" evidence="2">
    <location>
        <begin position="279"/>
        <end position="304"/>
    </location>
</feature>
<evidence type="ECO:0000256" key="2">
    <source>
        <dbReference type="SAM" id="Phobius"/>
    </source>
</evidence>
<gene>
    <name evidence="3" type="ORF">DFA_05696</name>
</gene>
<feature type="transmembrane region" description="Helical" evidence="2">
    <location>
        <begin position="154"/>
        <end position="177"/>
    </location>
</feature>
<feature type="region of interest" description="Disordered" evidence="1">
    <location>
        <begin position="328"/>
        <end position="400"/>
    </location>
</feature>
<dbReference type="RefSeq" id="XP_004361414.1">
    <property type="nucleotide sequence ID" value="XM_004361357.1"/>
</dbReference>
<dbReference type="GeneID" id="14875292"/>
<reference evidence="4" key="1">
    <citation type="journal article" date="2011" name="Genome Res.">
        <title>Phylogeny-wide analysis of social amoeba genomes highlights ancient origins for complex intercellular communication.</title>
        <authorList>
            <person name="Heidel A.J."/>
            <person name="Lawal H.M."/>
            <person name="Felder M."/>
            <person name="Schilde C."/>
            <person name="Helps N.R."/>
            <person name="Tunggal B."/>
            <person name="Rivero F."/>
            <person name="John U."/>
            <person name="Schleicher M."/>
            <person name="Eichinger L."/>
            <person name="Platzer M."/>
            <person name="Noegel A.A."/>
            <person name="Schaap P."/>
            <person name="Gloeckner G."/>
        </authorList>
    </citation>
    <scope>NUCLEOTIDE SEQUENCE [LARGE SCALE GENOMIC DNA]</scope>
    <source>
        <strain evidence="4">SH3</strain>
    </source>
</reference>
<organism evidence="3 4">
    <name type="scientific">Cavenderia fasciculata</name>
    <name type="common">Slime mold</name>
    <name type="synonym">Dictyostelium fasciculatum</name>
    <dbReference type="NCBI Taxonomy" id="261658"/>
    <lineage>
        <taxon>Eukaryota</taxon>
        <taxon>Amoebozoa</taxon>
        <taxon>Evosea</taxon>
        <taxon>Eumycetozoa</taxon>
        <taxon>Dictyostelia</taxon>
        <taxon>Acytosteliales</taxon>
        <taxon>Cavenderiaceae</taxon>
        <taxon>Cavenderia</taxon>
    </lineage>
</organism>
<keyword evidence="2" id="KW-0472">Membrane</keyword>
<feature type="compositionally biased region" description="Low complexity" evidence="1">
    <location>
        <begin position="365"/>
        <end position="387"/>
    </location>
</feature>
<dbReference type="PANTHER" id="PTHR31494:SF2">
    <property type="entry name" value="THH1_TOM1_TOM3 DOMAIN-CONTAINING PROTEIN"/>
    <property type="match status" value="1"/>
</dbReference>
<evidence type="ECO:0000256" key="1">
    <source>
        <dbReference type="SAM" id="MobiDB-lite"/>
    </source>
</evidence>
<accession>F4PM63</accession>
<dbReference type="PANTHER" id="PTHR31494">
    <property type="entry name" value="THH1_TOM1_TOM3 DOMAIN-CONTAINING PROTEIN-RELATED-RELATED"/>
    <property type="match status" value="1"/>
</dbReference>
<feature type="compositionally biased region" description="Polar residues" evidence="1">
    <location>
        <begin position="335"/>
        <end position="357"/>
    </location>
</feature>
<name>F4PM63_CACFS</name>
<evidence type="ECO:0008006" key="5">
    <source>
        <dbReference type="Google" id="ProtNLM"/>
    </source>
</evidence>
<feature type="transmembrane region" description="Helical" evidence="2">
    <location>
        <begin position="20"/>
        <end position="44"/>
    </location>
</feature>
<sequence length="400" mass="44218">MVEMKPEYFADADYTVQAVFMVFGVIRVLVYFYYAILCMAQVYHEAVKIFIEKKRKGTSRTMTRRIIYIFLSLFLLLRTASFAIKLAKTTNMDISANHAVHIAYDVLIVVGTWAIIIVWFEIGWFWVLTFYLFYGRSGEMTIMDPTAKDRVNRFLVVGTIVMTITYISIAIGLAASYQNKTTIMTVYIVAFLLTVIVAGGFFFYHGYVLARALKNDMKKTIVCSGNNKNAAVALSITKTTNLVKCLGVIIIVSIIRSIIFDSGVVIKSGSFAAESLGDFFAILLEIGQCTIVMITISSSFLPLLRMAKIQSMHSKTQDTSDISLPESKAVGADSAESTNRQSDQIDNGYSYDNTKQDTPPHVNLNIKNENSSNSNSPDSTSENSNNNNGGGGIQIGSSSV</sequence>
<dbReference type="AlphaFoldDB" id="F4PM63"/>
<feature type="transmembrane region" description="Helical" evidence="2">
    <location>
        <begin position="106"/>
        <end position="133"/>
    </location>
</feature>
<dbReference type="Proteomes" id="UP000007797">
    <property type="component" value="Unassembled WGS sequence"/>
</dbReference>
<keyword evidence="2" id="KW-0812">Transmembrane</keyword>
<feature type="transmembrane region" description="Helical" evidence="2">
    <location>
        <begin position="242"/>
        <end position="259"/>
    </location>
</feature>
<proteinExistence type="predicted"/>
<keyword evidence="2" id="KW-1133">Transmembrane helix</keyword>
<evidence type="ECO:0000313" key="3">
    <source>
        <dbReference type="EMBL" id="EGG23563.1"/>
    </source>
</evidence>
<evidence type="ECO:0000313" key="4">
    <source>
        <dbReference type="Proteomes" id="UP000007797"/>
    </source>
</evidence>
<feature type="transmembrane region" description="Helical" evidence="2">
    <location>
        <begin position="183"/>
        <end position="210"/>
    </location>
</feature>
<feature type="transmembrane region" description="Helical" evidence="2">
    <location>
        <begin position="65"/>
        <end position="86"/>
    </location>
</feature>
<keyword evidence="4" id="KW-1185">Reference proteome</keyword>